<dbReference type="PROSITE" id="PS00330">
    <property type="entry name" value="HEMOLYSIN_CALCIUM"/>
    <property type="match status" value="15"/>
</dbReference>
<dbReference type="Gene3D" id="2.170.16.10">
    <property type="entry name" value="Hedgehog/Intein (Hint) domain"/>
    <property type="match status" value="1"/>
</dbReference>
<dbReference type="GO" id="GO:0005509">
    <property type="term" value="F:calcium ion binding"/>
    <property type="evidence" value="ECO:0007669"/>
    <property type="project" value="InterPro"/>
</dbReference>
<dbReference type="SMART" id="SM00306">
    <property type="entry name" value="HintN"/>
    <property type="match status" value="1"/>
</dbReference>
<dbReference type="PROSITE" id="PS50817">
    <property type="entry name" value="INTEIN_N_TER"/>
    <property type="match status" value="1"/>
</dbReference>
<dbReference type="InterPro" id="IPR050557">
    <property type="entry name" value="RTX_toxin/Mannuronan_C5-epim"/>
</dbReference>
<dbReference type="PRINTS" id="PR00313">
    <property type="entry name" value="CABNDNGRPT"/>
</dbReference>
<dbReference type="CDD" id="cd00081">
    <property type="entry name" value="Hint"/>
    <property type="match status" value="1"/>
</dbReference>
<dbReference type="PANTHER" id="PTHR38340:SF1">
    <property type="entry name" value="S-LAYER PROTEIN"/>
    <property type="match status" value="1"/>
</dbReference>
<dbReference type="InterPro" id="IPR036844">
    <property type="entry name" value="Hint_dom_sf"/>
</dbReference>
<evidence type="ECO:0000313" key="4">
    <source>
        <dbReference type="EMBL" id="QCL82214.1"/>
    </source>
</evidence>
<dbReference type="Pfam" id="PF00353">
    <property type="entry name" value="HemolysinCabind"/>
    <property type="match status" value="23"/>
</dbReference>
<dbReference type="GO" id="GO:0005576">
    <property type="term" value="C:extracellular region"/>
    <property type="evidence" value="ECO:0007669"/>
    <property type="project" value="UniProtKB-SubCell"/>
</dbReference>
<dbReference type="InterPro" id="IPR011049">
    <property type="entry name" value="Serralysin-like_metalloprot_C"/>
</dbReference>
<dbReference type="RefSeq" id="WP_137066469.1">
    <property type="nucleotide sequence ID" value="NZ_CP039898.1"/>
</dbReference>
<dbReference type="GO" id="GO:0016539">
    <property type="term" value="P:intein-mediated protein splicing"/>
    <property type="evidence" value="ECO:0007669"/>
    <property type="project" value="InterPro"/>
</dbReference>
<dbReference type="Gene3D" id="2.150.10.10">
    <property type="entry name" value="Serralysin-like metalloprotease, C-terminal"/>
    <property type="match status" value="16"/>
</dbReference>
<gene>
    <name evidence="4" type="ORF">CFBP5877_24550</name>
</gene>
<evidence type="ECO:0000313" key="5">
    <source>
        <dbReference type="Proteomes" id="UP000298579"/>
    </source>
</evidence>
<dbReference type="InterPro" id="IPR006141">
    <property type="entry name" value="Intein_N"/>
</dbReference>
<dbReference type="SUPFAM" id="SSF51120">
    <property type="entry name" value="beta-Roll"/>
    <property type="match status" value="18"/>
</dbReference>
<evidence type="ECO:0000256" key="1">
    <source>
        <dbReference type="ARBA" id="ARBA00004613"/>
    </source>
</evidence>
<sequence>MSELAFVDTNALIYLGKEQLQTGNPALDSLFTPNNTVVITSTILAEVTRGGYPDGALVAAWIAKGQALGKIQVVPTPQFLPGSSNGERSMVAASEQFGDSPIFFVSNDNYFASVELGANQRYYNPQEFLLKSFLDGGISAAQYFITAGNIFLYSGIPPIATPGTNIVGSNGARIDTSDPAVVIVTDAHGNVHNFTPFDKFRIDPDGSVHHLGIFKPQDYCFSAGTLIEMADGTQRAIETICVDDEVIAYNSFGELIPSRVVRLFHNMTDKWIELRFLSDSEEHVLLVTPGHRFATGNGNFDAIENLIDWNTGSGRLLSKNGSPVLATARRIFLDENDVIENRRTDISSVFSSSENMRETFNFEVEIYHTYIANGIRVHNDSLFFPQTDEANLADNILHQISNIIFADSPWQNILIGSALRSFGSVAADALLGDDDFNGELLLGRYALNVIDSVGGYAGRALVSALIDDADIDPALASALSIFAQQAGSNLAQLAALEFLAANAGGIVAFEAQQALDNSANGFNFGEIIASAGFAALGSYAGSQLADLLDMDPELAALVAGPTQAAIVKIGDNIIAGNPWNVGVSTSMLTSLGSVAGTILANNIGNFDTYTEQMGSNIGSNIGAFIFSSLGPVGTFIGSLLGGLLGGLIGGIFGDDPEGFADVEFNTLEDLYRISRVYGEDRAHKDVARDLAESHISIVKSILDLVDGDVLAGNVARLTFGFVEEDFSVKIDGKEYNLGSDAKSTINIGVFEALRSMQIAGGDVYARRAIHATLETYQEWSIKTDGATAIPRTVIDPTGGSANVQETSSSDALNQLMSALMIAKEYQNYLRNISAINAIIAADPNSEFAIGWQMTLAQAFALGIHQRSEIDWTGGWDWWLQHNAVTSDKVVFTYLDGERWFVLGTNSPAVIADTIAPGQKDTINGGDRSDYIFVDGDRFDGDVSQAGKTGEFIGFNGFDRAGKTEIGFAARISGGAGDDQIYGGDRGNDLFGGAGADLLIGGKLDDWLFGGDGDDVVLAGGGLGDVLDGGSGNDRLLGDDSEDWLLGGTGDDILRGFAGDDILEGGAGRDILIGGDGSDRYVYRVDSGVDVVTDSGVTGNDVIVFGNGILPSDLIIHRSAVGDDLMIRINGNDSALLVITGGFLTDFSGIERFEFTDGTVWSKGQIISAIAQGGLPSLTNMGDGASTAIAGSFGDDDLAGAGGDDILQGGVGSDTYRFNLGDGADTIIDLGLSRDIDRVVFGAGIVPANLVLSRDSANSSVLVIGVEGTNDKLSVHYRNPDFSDGIELFEFADGTRLSYRELNKLYINQNQTTGNDMLVGGFSDEILSGDEGNDTLRGGGGYDQLLGGEGDDTYIYHRGDGYVVISDNSGADKLVFGAGISFEDIHLSAGGRDDRSLLITFRGMPGRIEVLGQLSSFPLEQFEFADGTIWSAQDIKNALVARAADRNNDYIVGSSQADVLNGSAGDDRISGYNDKDQIRGGAGDDVLIGGWHDDTYYYDLGDGSDVIIEGYGYGDIDKLIFGSGISLSNLSYSQDPNSAAAAWITFGNGDRLTLLNMGRENLGGVEVLQTADGTTLDRQQILDLFRSSWMSAGKDVIRGFDTTDILNGGAGDDRLYGYDDNDQLSGGTGDDVLIGGWGDDTYYYNLGDGNDVIVDETHQGTADKLIFGNGISLSNLSYSQDPYSSANGWITFANGDRLTLLNMGRYYLGGVEVLQTADGTTLDRQQILDLFRSSWMSAGKDVIRGFDTTDILNGGAGDDRLYGYDDNDQLSGGTGDDVLIGGWGDDTYYYNLGDGNDVIVDETHQGTADKLIFGNGISLSNLSYSQDPYSSANGWITFANGDRLTLLNMGRYYLGGVEVLQTADGTTLDRQQILDLFRSSWMSAGKDVIRGFDTTDILNGGTGNDRLYGYDDNDQLIGGTGDDVLIGGWGDDTYYYNLGDGNDVIVEEAFQGSSDRLVFGPGIYASDLTFSFDAYDTDTLRIYLSDGSALVIKDAFGTNGGGIERLEFTDGTFWDRSALAAAVGQQAVTLNTIKGNSGANTLVGTSANDSLDGLEGADTISGGAGDDFADGGLGNDTYLFSRGDGRDVFFGNSGTDTLKLGSNIDKSDILVKLYEINHQYLTLKISGTTDEISVVDVEKIEFADGTVWTEAQLYQVYADQNSTSGDDYIHTYDGDDVINTGAGDDQIYSEDGDDIISGGTGDDYADGNWGNDTYIFNRGDGRDVFDGSFETDTLRFGTNISPSDIIVRLMEANHSFLTLKIAGTTDEISVRDVEKIEFADGTVWTEAQLYQVYADQNSSSGDDYIHTYDGDDVINTGAGDDRIYSEDGDDIITGGMGDDYADGNWGNDTYIFNRGDGRDVFDGAFETDILRFGANISPSDIIVRLMEADHTFLTLQIAGTTDEVSVRDVEKIEFADGTIWTQSQLYQTYADQNSTSGDDYIHTSYLNDVINSGAGDDRIYGEAGDDIISGGTGDDYADGGSGDNIYIFNKGDGRDVFQGGIYNDTVRFGEGILPSDIVVRLNEADQTFFTLRISGSSDEISIRSVEKISFANGVIWTEAQVHQIYADQNSTTGDDYLYFSSGTAIVNTGAGDDRVIMYQGNDVIAGGIGDDYVDGNAGNDVYIFNRGDGKDVFYGSSGSDTLRFGPTIGLGDLRVFSGPSEWTTIFLPETGDIVEISSVEFVDFADGTRISVSDLPKSLQQSSTSAGAVVGTSANDILVGTGENDRLHGLGGDDRLSGGRGGDTYVFGLGDGHDIIEEDADTISTDALELGSGITTADVFFEVSAQNADDLVLRIRSREETIVLKNQLAANGAGIERLLFANGTVWTRESITVTAGGNQPSNGDDILTGTYRADVLRGGTGNDVLNGGLGSDRYLYSLGDGNDRISDVSPVDEIDELVFEFAYSGSGIAFKRGSDGTSLLIMVGGSSIVIENQLDGSGHGIDLVTFSSGEHLSRSDVEILVLASSMTSGNDVVAGTGGGDVISGGAGDDVADGKEGSDTYHFGVNDGHDVIQDSGQNPANDVLVFGAGIFSTSVRILREASGLYRIEGDNNAWSITLVGEFGGIEEFRFADNVAWTQTSLKQAYYNSLASGNAGTIIGDSTNEIINGGVAFEIIRGGAGDDQLNGAGGDDFIFGDAGNDTLFGGDGSDTLEGGLGLDRYDGGNGLDTVDFSYSGADWIINLLGGQAHTLANPEGIETLVSIEKIVTGSGNDNLTGGIVNEVLIAGAGDDYLDGGAGDDELIGGKGDDVYNYGRGGGHDTVAEDQLGGNADRLVFNGLSTADIGLSRMGDDLIISVWDSSAGANDGGSITIKNTLGENSNSGIELFTLMEGTYTKADVQSVLLSQAMTANDDVIEGFRNTGDYLEGGAGNDAFVFKPNFGWDTIGDFVAGAGTDDVLEFRGGVLADFEAVLAAASQVGNDTIINIDGTNGITLANVNLADLHRDDVRFVA</sequence>
<dbReference type="EMBL" id="CP039898">
    <property type="protein sequence ID" value="QCL82214.1"/>
    <property type="molecule type" value="Genomic_DNA"/>
</dbReference>
<dbReference type="Pfam" id="PF06594">
    <property type="entry name" value="HCBP_related"/>
    <property type="match status" value="4"/>
</dbReference>
<feature type="domain" description="Hint" evidence="3">
    <location>
        <begin position="218"/>
        <end position="341"/>
    </location>
</feature>
<accession>A0AAE6BJ70</accession>
<dbReference type="Proteomes" id="UP000298579">
    <property type="component" value="Chromosome linear"/>
</dbReference>
<dbReference type="InterPro" id="IPR001343">
    <property type="entry name" value="Hemolysn_Ca-bd"/>
</dbReference>
<organism evidence="4 5">
    <name type="scientific">Agrobacterium tumefaciens</name>
    <dbReference type="NCBI Taxonomy" id="358"/>
    <lineage>
        <taxon>Bacteria</taxon>
        <taxon>Pseudomonadati</taxon>
        <taxon>Pseudomonadota</taxon>
        <taxon>Alphaproteobacteria</taxon>
        <taxon>Hyphomicrobiales</taxon>
        <taxon>Rhizobiaceae</taxon>
        <taxon>Rhizobium/Agrobacterium group</taxon>
        <taxon>Agrobacterium</taxon>
        <taxon>Agrobacterium tumefaciens complex</taxon>
    </lineage>
</organism>
<dbReference type="SUPFAM" id="SSF51294">
    <property type="entry name" value="Hedgehog/intein (Hint) domain"/>
    <property type="match status" value="1"/>
</dbReference>
<keyword evidence="2" id="KW-0964">Secreted</keyword>
<comment type="subcellular location">
    <subcellularLocation>
        <location evidence="1">Secreted</location>
    </subcellularLocation>
</comment>
<dbReference type="InterPro" id="IPR018511">
    <property type="entry name" value="Hemolysin-typ_Ca-bd_CS"/>
</dbReference>
<name>A0AAE6BJ70_AGRTU</name>
<dbReference type="InterPro" id="IPR003587">
    <property type="entry name" value="Hint_dom_N"/>
</dbReference>
<protein>
    <recommendedName>
        <fullName evidence="3">Hint domain-containing protein</fullName>
    </recommendedName>
</protein>
<evidence type="ECO:0000256" key="2">
    <source>
        <dbReference type="ARBA" id="ARBA00022525"/>
    </source>
</evidence>
<dbReference type="InterPro" id="IPR010566">
    <property type="entry name" value="Haemolys_ca-bd"/>
</dbReference>
<dbReference type="PANTHER" id="PTHR38340">
    <property type="entry name" value="S-LAYER PROTEIN"/>
    <property type="match status" value="1"/>
</dbReference>
<reference evidence="4 5" key="1">
    <citation type="submission" date="2019-04" db="EMBL/GenBank/DDBJ databases">
        <title>Complete genome sequence of Agrobacterium tumefaciens CFBP5877.</title>
        <authorList>
            <person name="Huang Y.-Y."/>
            <person name="Chiang H.-Y."/>
            <person name="Chou L."/>
            <person name="Lai E.-M."/>
            <person name="Kuo C.-H."/>
        </authorList>
    </citation>
    <scope>NUCLEOTIDE SEQUENCE [LARGE SCALE GENOMIC DNA]</scope>
    <source>
        <strain evidence="4 5">CFBP5877</strain>
    </source>
</reference>
<evidence type="ECO:0000259" key="3">
    <source>
        <dbReference type="SMART" id="SM00306"/>
    </source>
</evidence>
<proteinExistence type="predicted"/>